<dbReference type="GO" id="GO:0046872">
    <property type="term" value="F:metal ion binding"/>
    <property type="evidence" value="ECO:0007669"/>
    <property type="project" value="UniProtKB-KW"/>
</dbReference>
<dbReference type="PATRIC" id="fig|933944.5.peg.5205"/>
<evidence type="ECO:0000256" key="2">
    <source>
        <dbReference type="ARBA" id="ARBA00022723"/>
    </source>
</evidence>
<evidence type="ECO:0000259" key="3">
    <source>
        <dbReference type="SMART" id="SM00922"/>
    </source>
</evidence>
<reference evidence="4 5" key="1">
    <citation type="journal article" date="2016" name="Front. Microbiol.">
        <title>Comparative Genomics Analysis of Streptomyces Species Reveals Their Adaptation to the Marine Environment and Their Diversity at the Genomic Level.</title>
        <authorList>
            <person name="Tian X."/>
            <person name="Zhang Z."/>
            <person name="Yang T."/>
            <person name="Chen M."/>
            <person name="Li J."/>
            <person name="Chen F."/>
            <person name="Yang J."/>
            <person name="Li W."/>
            <person name="Zhang B."/>
            <person name="Zhang Z."/>
            <person name="Wu J."/>
            <person name="Zhang C."/>
            <person name="Long L."/>
            <person name="Xiao J."/>
        </authorList>
    </citation>
    <scope>NUCLEOTIDE SEQUENCE [LARGE SCALE GENOMIC DNA]</scope>
    <source>
        <strain evidence="4 5">SCSIO 10390</strain>
    </source>
</reference>
<organism evidence="4 5">
    <name type="scientific">Streptomyces abyssalis</name>
    <dbReference type="NCBI Taxonomy" id="933944"/>
    <lineage>
        <taxon>Bacteria</taxon>
        <taxon>Bacillati</taxon>
        <taxon>Actinomycetota</taxon>
        <taxon>Actinomycetes</taxon>
        <taxon>Kitasatosporales</taxon>
        <taxon>Streptomycetaceae</taxon>
        <taxon>Streptomyces</taxon>
    </lineage>
</organism>
<dbReference type="OrthoDB" id="5241672at2"/>
<evidence type="ECO:0000256" key="1">
    <source>
        <dbReference type="ARBA" id="ARBA00008031"/>
    </source>
</evidence>
<dbReference type="InterPro" id="IPR029065">
    <property type="entry name" value="Enolase_C-like"/>
</dbReference>
<dbReference type="SUPFAM" id="SSF54826">
    <property type="entry name" value="Enolase N-terminal domain-like"/>
    <property type="match status" value="1"/>
</dbReference>
<dbReference type="SMART" id="SM00922">
    <property type="entry name" value="MR_MLE"/>
    <property type="match status" value="1"/>
</dbReference>
<evidence type="ECO:0000313" key="4">
    <source>
        <dbReference type="EMBL" id="OEU92041.1"/>
    </source>
</evidence>
<dbReference type="PANTHER" id="PTHR48080">
    <property type="entry name" value="D-GALACTONATE DEHYDRATASE-RELATED"/>
    <property type="match status" value="1"/>
</dbReference>
<dbReference type="STRING" id="933944.AN215_06290"/>
<dbReference type="AlphaFoldDB" id="A0A1E7JT56"/>
<dbReference type="CDD" id="cd03316">
    <property type="entry name" value="MR_like"/>
    <property type="match status" value="1"/>
</dbReference>
<dbReference type="InterPro" id="IPR034593">
    <property type="entry name" value="DgoD-like"/>
</dbReference>
<dbReference type="PROSITE" id="PS00909">
    <property type="entry name" value="MR_MLE_2"/>
    <property type="match status" value="1"/>
</dbReference>
<keyword evidence="2" id="KW-0479">Metal-binding</keyword>
<keyword evidence="5" id="KW-1185">Reference proteome</keyword>
<dbReference type="PANTHER" id="PTHR48080:SF3">
    <property type="entry name" value="ENOLASE SUPERFAMILY MEMBER DDB_G0284701"/>
    <property type="match status" value="1"/>
</dbReference>
<comment type="similarity">
    <text evidence="1">Belongs to the mandelate racemase/muconate lactonizing enzyme family.</text>
</comment>
<dbReference type="InterPro" id="IPR036849">
    <property type="entry name" value="Enolase-like_C_sf"/>
</dbReference>
<proteinExistence type="inferred from homology"/>
<dbReference type="SUPFAM" id="SSF51604">
    <property type="entry name" value="Enolase C-terminal domain-like"/>
    <property type="match status" value="1"/>
</dbReference>
<dbReference type="Pfam" id="PF02746">
    <property type="entry name" value="MR_MLE_N"/>
    <property type="match status" value="1"/>
</dbReference>
<dbReference type="Gene3D" id="3.30.390.10">
    <property type="entry name" value="Enolase-like, N-terminal domain"/>
    <property type="match status" value="1"/>
</dbReference>
<dbReference type="InterPro" id="IPR013342">
    <property type="entry name" value="Mandelate_racemase_C"/>
</dbReference>
<feature type="domain" description="Mandelate racemase/muconate lactonizing enzyme C-terminal" evidence="3">
    <location>
        <begin position="141"/>
        <end position="238"/>
    </location>
</feature>
<dbReference type="Proteomes" id="UP000176087">
    <property type="component" value="Unassembled WGS sequence"/>
</dbReference>
<dbReference type="EMBL" id="LJGT01000037">
    <property type="protein sequence ID" value="OEU92041.1"/>
    <property type="molecule type" value="Genomic_DNA"/>
</dbReference>
<comment type="caution">
    <text evidence="4">The sequence shown here is derived from an EMBL/GenBank/DDBJ whole genome shotgun (WGS) entry which is preliminary data.</text>
</comment>
<dbReference type="RefSeq" id="WP_070009778.1">
    <property type="nucleotide sequence ID" value="NZ_LJGS01000037.1"/>
</dbReference>
<accession>A0A1E7JT56</accession>
<dbReference type="InterPro" id="IPR029017">
    <property type="entry name" value="Enolase-like_N"/>
</dbReference>
<dbReference type="Pfam" id="PF13378">
    <property type="entry name" value="MR_MLE_C"/>
    <property type="match status" value="1"/>
</dbReference>
<dbReference type="GO" id="GO:0009063">
    <property type="term" value="P:amino acid catabolic process"/>
    <property type="evidence" value="ECO:0007669"/>
    <property type="project" value="InterPro"/>
</dbReference>
<gene>
    <name evidence="4" type="ORF">AN215_06290</name>
</gene>
<dbReference type="InterPro" id="IPR013341">
    <property type="entry name" value="Mandelate_racemase_N_dom"/>
</dbReference>
<dbReference type="Gene3D" id="3.20.20.120">
    <property type="entry name" value="Enolase-like C-terminal domain"/>
    <property type="match status" value="1"/>
</dbReference>
<sequence length="395" mass="41300">MRITRVRATPVAVPYRRDEVWAFGRRSGLVALLVEVDTDEGLTGLGEAAAYPSADAVLGALRSMEPLVVGSDPLRIEALIQRIDVVGTYHHTGHSSPAAAALETACWDLLGKSCGMPVSSLLGGPFRDRVEFFHYVAAGDPDEVRAEGARAAGAGARTCYLKVGSDDLDTDLARVAALREGAGRDVGIRVDANEAWSAGAAVRAVAAMEEYGLELVEQPVSGRNLPEMAYVRSRISTPLLANEASWTRSDQFALLRAGAADVVSADQQMDGGLLNLKRSAGICAAAGVPVVKHSLGELGVAVAASVHVIASTPNFRHANQGYGALLTDDIVAGGFAGPLENYSGGCLDVPRGPGLGVELDAEKAGLYAELYRESGGAFSFHDPDALSRAPALPKR</sequence>
<dbReference type="InterPro" id="IPR018110">
    <property type="entry name" value="Mandel_Rmase/mucon_lact_enz_CS"/>
</dbReference>
<dbReference type="SFLD" id="SFLDS00001">
    <property type="entry name" value="Enolase"/>
    <property type="match status" value="1"/>
</dbReference>
<protein>
    <submittedName>
        <fullName evidence="4">Mandelate racemase</fullName>
    </submittedName>
</protein>
<evidence type="ECO:0000313" key="5">
    <source>
        <dbReference type="Proteomes" id="UP000176087"/>
    </source>
</evidence>
<name>A0A1E7JT56_9ACTN</name>